<gene>
    <name evidence="5" type="ORF">Dsin_016796</name>
</gene>
<keyword evidence="2" id="KW-0645">Protease</keyword>
<proteinExistence type="inferred from homology"/>
<dbReference type="PROSITE" id="PS50600">
    <property type="entry name" value="ULP_PROTEASE"/>
    <property type="match status" value="1"/>
</dbReference>
<evidence type="ECO:0000256" key="2">
    <source>
        <dbReference type="ARBA" id="ARBA00022670"/>
    </source>
</evidence>
<sequence length="200" mass="23252">MDAYLHILRKRQRAFPTVYIQRMNLLDSQFYSMLEFQLRRIMPRDAVGKAPKNWSVLKYKWSPEDLMTVRGLLPVGNRPWHEVDAVLIPCNIGGQYWLLASVDLTVGKIHLLDPFRQEVPLQIRKEQVASLRWFLPSMLHQVGFHDARPTGEVKYEKRNRPFGVSMVSTTHVPQQTRGGNCGAHTLRLMEYVLANRKTLD</sequence>
<dbReference type="Pfam" id="PF02902">
    <property type="entry name" value="Peptidase_C48"/>
    <property type="match status" value="1"/>
</dbReference>
<keyword evidence="3" id="KW-0378">Hydrolase</keyword>
<keyword evidence="6" id="KW-1185">Reference proteome</keyword>
<evidence type="ECO:0000256" key="3">
    <source>
        <dbReference type="ARBA" id="ARBA00022801"/>
    </source>
</evidence>
<comment type="similarity">
    <text evidence="1">Belongs to the peptidase C48 family.</text>
</comment>
<organism evidence="5 6">
    <name type="scientific">Dipteronia sinensis</name>
    <dbReference type="NCBI Taxonomy" id="43782"/>
    <lineage>
        <taxon>Eukaryota</taxon>
        <taxon>Viridiplantae</taxon>
        <taxon>Streptophyta</taxon>
        <taxon>Embryophyta</taxon>
        <taxon>Tracheophyta</taxon>
        <taxon>Spermatophyta</taxon>
        <taxon>Magnoliopsida</taxon>
        <taxon>eudicotyledons</taxon>
        <taxon>Gunneridae</taxon>
        <taxon>Pentapetalae</taxon>
        <taxon>rosids</taxon>
        <taxon>malvids</taxon>
        <taxon>Sapindales</taxon>
        <taxon>Sapindaceae</taxon>
        <taxon>Hippocastanoideae</taxon>
        <taxon>Acereae</taxon>
        <taxon>Dipteronia</taxon>
    </lineage>
</organism>
<evidence type="ECO:0000259" key="4">
    <source>
        <dbReference type="PROSITE" id="PS50600"/>
    </source>
</evidence>
<dbReference type="GO" id="GO:0006508">
    <property type="term" value="P:proteolysis"/>
    <property type="evidence" value="ECO:0007669"/>
    <property type="project" value="UniProtKB-KW"/>
</dbReference>
<name>A0AAE0E6C6_9ROSI</name>
<evidence type="ECO:0000313" key="6">
    <source>
        <dbReference type="Proteomes" id="UP001281410"/>
    </source>
</evidence>
<evidence type="ECO:0000256" key="1">
    <source>
        <dbReference type="ARBA" id="ARBA00005234"/>
    </source>
</evidence>
<feature type="domain" description="Ubiquitin-like protease family profile" evidence="4">
    <location>
        <begin position="1"/>
        <end position="192"/>
    </location>
</feature>
<dbReference type="InterPro" id="IPR038765">
    <property type="entry name" value="Papain-like_cys_pep_sf"/>
</dbReference>
<dbReference type="SUPFAM" id="SSF54001">
    <property type="entry name" value="Cysteine proteinases"/>
    <property type="match status" value="1"/>
</dbReference>
<dbReference type="EMBL" id="JANJYJ010000005">
    <property type="protein sequence ID" value="KAK3212090.1"/>
    <property type="molecule type" value="Genomic_DNA"/>
</dbReference>
<dbReference type="GO" id="GO:0008234">
    <property type="term" value="F:cysteine-type peptidase activity"/>
    <property type="evidence" value="ECO:0007669"/>
    <property type="project" value="InterPro"/>
</dbReference>
<accession>A0AAE0E6C6</accession>
<dbReference type="Proteomes" id="UP001281410">
    <property type="component" value="Unassembled WGS sequence"/>
</dbReference>
<dbReference type="Gene3D" id="3.40.395.10">
    <property type="entry name" value="Adenoviral Proteinase, Chain A"/>
    <property type="match status" value="1"/>
</dbReference>
<protein>
    <recommendedName>
        <fullName evidence="4">Ubiquitin-like protease family profile domain-containing protein</fullName>
    </recommendedName>
</protein>
<comment type="caution">
    <text evidence="5">The sequence shown here is derived from an EMBL/GenBank/DDBJ whole genome shotgun (WGS) entry which is preliminary data.</text>
</comment>
<dbReference type="InterPro" id="IPR003653">
    <property type="entry name" value="Peptidase_C48_C"/>
</dbReference>
<dbReference type="AlphaFoldDB" id="A0AAE0E6C6"/>
<reference evidence="5" key="1">
    <citation type="journal article" date="2023" name="Plant J.">
        <title>Genome sequences and population genomics provide insights into the demographic history, inbreeding, and mutation load of two 'living fossil' tree species of Dipteronia.</title>
        <authorList>
            <person name="Feng Y."/>
            <person name="Comes H.P."/>
            <person name="Chen J."/>
            <person name="Zhu S."/>
            <person name="Lu R."/>
            <person name="Zhang X."/>
            <person name="Li P."/>
            <person name="Qiu J."/>
            <person name="Olsen K.M."/>
            <person name="Qiu Y."/>
        </authorList>
    </citation>
    <scope>NUCLEOTIDE SEQUENCE</scope>
    <source>
        <strain evidence="5">NBL</strain>
    </source>
</reference>
<evidence type="ECO:0000313" key="5">
    <source>
        <dbReference type="EMBL" id="KAK3212090.1"/>
    </source>
</evidence>